<proteinExistence type="predicted"/>
<feature type="compositionally biased region" description="Low complexity" evidence="1">
    <location>
        <begin position="485"/>
        <end position="504"/>
    </location>
</feature>
<sequence>MYSSSYSKVTPAAQKKMQYRPKGKSCGYYMRIIFFFSSLIQSLIIVSLVLFLIYGKTQDSASSAQDLEESHSRLSIENVALRAQRKNLTNLLNVTITEKAKNDWDLRKIRNIVNRSITMFQDMDKQLLDCNQGWSACKYTSCANPGRSISPQPPGNCNCGLLVQQMKAGLEMLESNLTQTKRIMAYEKELISKERDALILEAIRLRRDKSTVEKELELFKEQSKDNFAKLLGPVSTVSQALLGKIESLFPKHIAFQLTCPKQMEHLEQIQSNCTSLSREVENKLQRYLDIVGDQVSKLQFENNHLKAENWRFSEDYRWCSQNRTGMIEQHKRNREELQLNHDREKERLLMDKMRMAGEIEVLKTSVKYKDAEVDVLKGQINQLNMSCMGRAGPGGFPGGVPGSRSTIPNPHGMGSFGGGGSNYSPFGSPSLGQGRTGIGSGTSFGSGLGGNRVGSTGAGSSSSTQQQPGSSQTLTNMGQGFNKPGSVGAGSSSSSFLTPGLRSSIGNTGVGSEANKPASSGRAFANSGSVGSSLGSSGTGSNKPAEGGRSSTTFGSSLGSLGSSLNQGSSGTGSNKPAEGGKSSTTFGSLFGSLGSSLNQGSSGTGLTKPASGGKSSPSFGFGSSSVSSGTSATSGSSGSTSKTSSSFPWFGQGSSTSGQSKTGSVPGRTSAGSGIGGTGSMFGGAKTNGVSGGSAITQHIQELQRLINPQGPQEKQDLSRALG</sequence>
<protein>
    <submittedName>
        <fullName evidence="3">Plasmalemma vesicle associated protein a</fullName>
    </submittedName>
</protein>
<evidence type="ECO:0000313" key="3">
    <source>
        <dbReference type="Ensembl" id="ENSFHEP00000004798.1"/>
    </source>
</evidence>
<keyword evidence="2" id="KW-0812">Transmembrane</keyword>
<dbReference type="AlphaFoldDB" id="A0A3Q2SWJ6"/>
<accession>A0A3Q2SWJ6</accession>
<dbReference type="GO" id="GO:0043114">
    <property type="term" value="P:regulation of vascular permeability"/>
    <property type="evidence" value="ECO:0007669"/>
    <property type="project" value="TreeGrafter"/>
</dbReference>
<feature type="transmembrane region" description="Helical" evidence="2">
    <location>
        <begin position="28"/>
        <end position="54"/>
    </location>
</feature>
<evidence type="ECO:0000313" key="4">
    <source>
        <dbReference type="Proteomes" id="UP000265000"/>
    </source>
</evidence>
<reference evidence="3" key="1">
    <citation type="submission" date="2025-08" db="UniProtKB">
        <authorList>
            <consortium name="Ensembl"/>
        </authorList>
    </citation>
    <scope>IDENTIFICATION</scope>
</reference>
<feature type="compositionally biased region" description="Gly residues" evidence="1">
    <location>
        <begin position="434"/>
        <end position="452"/>
    </location>
</feature>
<feature type="region of interest" description="Disordered" evidence="1">
    <location>
        <begin position="394"/>
        <end position="697"/>
    </location>
</feature>
<keyword evidence="2" id="KW-1133">Transmembrane helix</keyword>
<feature type="compositionally biased region" description="Low complexity" evidence="1">
    <location>
        <begin position="454"/>
        <end position="475"/>
    </location>
</feature>
<dbReference type="STRING" id="8078.ENSFHEP00000004798"/>
<evidence type="ECO:0000256" key="2">
    <source>
        <dbReference type="SAM" id="Phobius"/>
    </source>
</evidence>
<reference evidence="3" key="2">
    <citation type="submission" date="2025-09" db="UniProtKB">
        <authorList>
            <consortium name="Ensembl"/>
        </authorList>
    </citation>
    <scope>IDENTIFICATION</scope>
</reference>
<dbReference type="InterPro" id="IPR009538">
    <property type="entry name" value="PV-1"/>
</dbReference>
<organism evidence="3 4">
    <name type="scientific">Fundulus heteroclitus</name>
    <name type="common">Killifish</name>
    <name type="synonym">Mummichog</name>
    <dbReference type="NCBI Taxonomy" id="8078"/>
    <lineage>
        <taxon>Eukaryota</taxon>
        <taxon>Metazoa</taxon>
        <taxon>Chordata</taxon>
        <taxon>Craniata</taxon>
        <taxon>Vertebrata</taxon>
        <taxon>Euteleostomi</taxon>
        <taxon>Actinopterygii</taxon>
        <taxon>Neopterygii</taxon>
        <taxon>Teleostei</taxon>
        <taxon>Neoteleostei</taxon>
        <taxon>Acanthomorphata</taxon>
        <taxon>Ovalentaria</taxon>
        <taxon>Atherinomorphae</taxon>
        <taxon>Cyprinodontiformes</taxon>
        <taxon>Fundulidae</taxon>
        <taxon>Fundulus</taxon>
    </lineage>
</organism>
<dbReference type="Proteomes" id="UP000265000">
    <property type="component" value="Unplaced"/>
</dbReference>
<keyword evidence="2" id="KW-0472">Membrane</keyword>
<feature type="compositionally biased region" description="Low complexity" evidence="1">
    <location>
        <begin position="527"/>
        <end position="673"/>
    </location>
</feature>
<dbReference type="PANTHER" id="PTHR21687">
    <property type="entry name" value="PLASMALEMMA VESICLE-ASSOCIATED PROTEIN"/>
    <property type="match status" value="1"/>
</dbReference>
<keyword evidence="4" id="KW-1185">Reference proteome</keyword>
<dbReference type="GeneTree" id="ENSGT00390000006166"/>
<feature type="compositionally biased region" description="Gly residues" evidence="1">
    <location>
        <begin position="674"/>
        <end position="683"/>
    </location>
</feature>
<dbReference type="GO" id="GO:0002693">
    <property type="term" value="P:positive regulation of cellular extravasation"/>
    <property type="evidence" value="ECO:0007669"/>
    <property type="project" value="TreeGrafter"/>
</dbReference>
<evidence type="ECO:0000256" key="1">
    <source>
        <dbReference type="SAM" id="MobiDB-lite"/>
    </source>
</evidence>
<dbReference type="PANTHER" id="PTHR21687:SF5">
    <property type="entry name" value="PLASMALEMMA VESICLE-ASSOCIATED PROTEIN"/>
    <property type="match status" value="1"/>
</dbReference>
<dbReference type="Ensembl" id="ENSFHET00000008239.1">
    <property type="protein sequence ID" value="ENSFHEP00000004798.1"/>
    <property type="gene ID" value="ENSFHEG00000000150.1"/>
</dbReference>
<dbReference type="Pfam" id="PF06637">
    <property type="entry name" value="PV-1"/>
    <property type="match status" value="1"/>
</dbReference>
<name>A0A3Q2SWJ6_FUNHE</name>